<dbReference type="PANTHER" id="PTHR33876:SF4">
    <property type="entry name" value="CHLOROPLAST PROTEIN FOR GROWTH AND FERTILITY 2"/>
    <property type="match status" value="1"/>
</dbReference>
<feature type="transmembrane region" description="Helical" evidence="1">
    <location>
        <begin position="143"/>
        <end position="161"/>
    </location>
</feature>
<protein>
    <recommendedName>
        <fullName evidence="5">Urease accessory protein UreH-like transmembrane domain-containing protein</fullName>
    </recommendedName>
</protein>
<feature type="transmembrane region" description="Helical" evidence="1">
    <location>
        <begin position="271"/>
        <end position="288"/>
    </location>
</feature>
<feature type="chain" id="PRO_5035316657" description="Urease accessory protein UreH-like transmembrane domain-containing protein" evidence="2">
    <location>
        <begin position="25"/>
        <end position="317"/>
    </location>
</feature>
<dbReference type="PANTHER" id="PTHR33876">
    <property type="entry name" value="UNNAMED PRODUCT"/>
    <property type="match status" value="1"/>
</dbReference>
<name>A0A8J5XZI6_DIALT</name>
<accession>A0A8J5XZI6</accession>
<dbReference type="InterPro" id="IPR052776">
    <property type="entry name" value="Chloro_ReproSupport/MetalTrans"/>
</dbReference>
<dbReference type="EMBL" id="JAGTXO010000004">
    <property type="protein sequence ID" value="KAG8468430.1"/>
    <property type="molecule type" value="Genomic_DNA"/>
</dbReference>
<keyword evidence="1" id="KW-0812">Transmembrane</keyword>
<evidence type="ECO:0008006" key="5">
    <source>
        <dbReference type="Google" id="ProtNLM"/>
    </source>
</evidence>
<evidence type="ECO:0000256" key="1">
    <source>
        <dbReference type="SAM" id="Phobius"/>
    </source>
</evidence>
<comment type="caution">
    <text evidence="3">The sequence shown here is derived from an EMBL/GenBank/DDBJ whole genome shotgun (WGS) entry which is preliminary data.</text>
</comment>
<organism evidence="3 4">
    <name type="scientific">Diacronema lutheri</name>
    <name type="common">Unicellular marine alga</name>
    <name type="synonym">Monochrysis lutheri</name>
    <dbReference type="NCBI Taxonomy" id="2081491"/>
    <lineage>
        <taxon>Eukaryota</taxon>
        <taxon>Haptista</taxon>
        <taxon>Haptophyta</taxon>
        <taxon>Pavlovophyceae</taxon>
        <taxon>Pavlovales</taxon>
        <taxon>Pavlovaceae</taxon>
        <taxon>Diacronema</taxon>
    </lineage>
</organism>
<keyword evidence="1" id="KW-1133">Transmembrane helix</keyword>
<reference evidence="3" key="1">
    <citation type="submission" date="2021-05" db="EMBL/GenBank/DDBJ databases">
        <title>The genome of the haptophyte Pavlova lutheri (Diacronema luteri, Pavlovales) - a model for lipid biosynthesis in eukaryotic algae.</title>
        <authorList>
            <person name="Hulatt C.J."/>
            <person name="Posewitz M.C."/>
        </authorList>
    </citation>
    <scope>NUCLEOTIDE SEQUENCE</scope>
    <source>
        <strain evidence="3">NIVA-4/92</strain>
    </source>
</reference>
<dbReference type="Proteomes" id="UP000751190">
    <property type="component" value="Unassembled WGS sequence"/>
</dbReference>
<keyword evidence="2" id="KW-0732">Signal</keyword>
<feature type="transmembrane region" description="Helical" evidence="1">
    <location>
        <begin position="229"/>
        <end position="251"/>
    </location>
</feature>
<evidence type="ECO:0000313" key="3">
    <source>
        <dbReference type="EMBL" id="KAG8468430.1"/>
    </source>
</evidence>
<sequence>MAGRISWRAAAAALLVATARPACAAHAARLGARALVSRPLPVLRGAVAPALRSPRARRAESQLIISAQVLRASIGGSLAGGLHALTGPDHLACVLPICVGRRWWSAVYTGAYWGLGHGIGAMLVGALGYAVKGWLNLDALAQWGEVAVGLSILIIGILGLQETSQWRDGDPDVPPGMAAASAIASGEAISVAPPSHTSSLLTGVIHGCSGSGHLLGVLPALAMPSLRCAAAYLTMFGLGTMAAMSLFTAAVGEISVRMGQSLDRPDLPAKMTIYSSGIACVVGAVWTAKALSSLPRGSFAAALSATSRALGRLLSRA</sequence>
<evidence type="ECO:0000256" key="2">
    <source>
        <dbReference type="SAM" id="SignalP"/>
    </source>
</evidence>
<keyword evidence="4" id="KW-1185">Reference proteome</keyword>
<dbReference type="AlphaFoldDB" id="A0A8J5XZI6"/>
<gene>
    <name evidence="3" type="ORF">KFE25_013513</name>
</gene>
<proteinExistence type="predicted"/>
<dbReference type="OrthoDB" id="669460at2759"/>
<feature type="transmembrane region" description="Helical" evidence="1">
    <location>
        <begin position="111"/>
        <end position="131"/>
    </location>
</feature>
<dbReference type="OMA" id="LCVGIMW"/>
<feature type="signal peptide" evidence="2">
    <location>
        <begin position="1"/>
        <end position="24"/>
    </location>
</feature>
<evidence type="ECO:0000313" key="4">
    <source>
        <dbReference type="Proteomes" id="UP000751190"/>
    </source>
</evidence>
<keyword evidence="1" id="KW-0472">Membrane</keyword>